<gene>
    <name evidence="3" type="ORF">QUG02_13690</name>
</gene>
<evidence type="ECO:0008006" key="5">
    <source>
        <dbReference type="Google" id="ProtNLM"/>
    </source>
</evidence>
<proteinExistence type="predicted"/>
<organism evidence="3 4">
    <name type="scientific">Bacillus hominis</name>
    <dbReference type="NCBI Taxonomy" id="2817478"/>
    <lineage>
        <taxon>Bacteria</taxon>
        <taxon>Bacillati</taxon>
        <taxon>Bacillota</taxon>
        <taxon>Bacilli</taxon>
        <taxon>Bacillales</taxon>
        <taxon>Bacillaceae</taxon>
        <taxon>Bacillus</taxon>
        <taxon>Bacillus cereus group</taxon>
    </lineage>
</organism>
<dbReference type="InterPro" id="IPR005297">
    <property type="entry name" value="Lipoprotein_repeat"/>
</dbReference>
<dbReference type="Proteomes" id="UP001224139">
    <property type="component" value="Unassembled WGS sequence"/>
</dbReference>
<accession>A0ABT7R887</accession>
<evidence type="ECO:0000256" key="1">
    <source>
        <dbReference type="SAM" id="MobiDB-lite"/>
    </source>
</evidence>
<feature type="chain" id="PRO_5047177758" description="Lipoprotein" evidence="2">
    <location>
        <begin position="22"/>
        <end position="168"/>
    </location>
</feature>
<dbReference type="Pfam" id="PF03640">
    <property type="entry name" value="Lipoprotein_15"/>
    <property type="match status" value="2"/>
</dbReference>
<reference evidence="3 4" key="1">
    <citation type="submission" date="2023-06" db="EMBL/GenBank/DDBJ databases">
        <title>Comparative genomics of Bacillaceae isolates and their secondary metabolite potential.</title>
        <authorList>
            <person name="Song L."/>
            <person name="Nielsen L.J."/>
            <person name="Mohite O."/>
            <person name="Xu X."/>
            <person name="Weber T."/>
            <person name="Kovacs A.T."/>
        </authorList>
    </citation>
    <scope>NUCLEOTIDE SEQUENCE [LARGE SCALE GENOMIC DNA]</scope>
    <source>
        <strain evidence="3 4">DX2.1</strain>
    </source>
</reference>
<feature type="signal peptide" evidence="2">
    <location>
        <begin position="1"/>
        <end position="21"/>
    </location>
</feature>
<protein>
    <recommendedName>
        <fullName evidence="5">Lipoprotein</fullName>
    </recommendedName>
</protein>
<dbReference type="PANTHER" id="PTHR39335:SF1">
    <property type="entry name" value="BLL4220 PROTEIN"/>
    <property type="match status" value="1"/>
</dbReference>
<evidence type="ECO:0000313" key="4">
    <source>
        <dbReference type="Proteomes" id="UP001224139"/>
    </source>
</evidence>
<dbReference type="PANTHER" id="PTHR39335">
    <property type="entry name" value="BLL4220 PROTEIN"/>
    <property type="match status" value="1"/>
</dbReference>
<dbReference type="PROSITE" id="PS51257">
    <property type="entry name" value="PROKAR_LIPOPROTEIN"/>
    <property type="match status" value="1"/>
</dbReference>
<keyword evidence="2" id="KW-0732">Signal</keyword>
<evidence type="ECO:0000256" key="2">
    <source>
        <dbReference type="SAM" id="SignalP"/>
    </source>
</evidence>
<dbReference type="RefSeq" id="WP_289359409.1">
    <property type="nucleotide sequence ID" value="NZ_JAUCFG010000002.1"/>
</dbReference>
<comment type="caution">
    <text evidence="3">The sequence shown here is derived from an EMBL/GenBank/DDBJ whole genome shotgun (WGS) entry which is preliminary data.</text>
</comment>
<feature type="region of interest" description="Disordered" evidence="1">
    <location>
        <begin position="23"/>
        <end position="55"/>
    </location>
</feature>
<sequence>MKAWQCIVSILASLFLLTACNSDKKEDSQSKKTSGEKVSEEKVSEVSSDKNESPSLQVLENDKVGKYLTDSNGKTLYYFAKDTSKVSNCSGDCVKLWPPFVAKDFEVPKGFDKKDFATITREDTKEQQVTYKGYPLYYFANDKSKGDINGQGVKDIWFVLNSETTFKQ</sequence>
<evidence type="ECO:0000313" key="3">
    <source>
        <dbReference type="EMBL" id="MDM5439148.1"/>
    </source>
</evidence>
<dbReference type="EMBL" id="JAUCFG010000002">
    <property type="protein sequence ID" value="MDM5439148.1"/>
    <property type="molecule type" value="Genomic_DNA"/>
</dbReference>
<feature type="compositionally biased region" description="Basic and acidic residues" evidence="1">
    <location>
        <begin position="23"/>
        <end position="52"/>
    </location>
</feature>
<name>A0ABT7R887_9BACI</name>
<keyword evidence="4" id="KW-1185">Reference proteome</keyword>